<feature type="compositionally biased region" description="Acidic residues" evidence="6">
    <location>
        <begin position="388"/>
        <end position="398"/>
    </location>
</feature>
<proteinExistence type="predicted"/>
<comment type="subcellular location">
    <subcellularLocation>
        <location evidence="1">Nucleus</location>
    </subcellularLocation>
</comment>
<sequence>MEADGSNSGPNVDPAYERLPAFMAVFEQGRFHDDMRLPDAFIGFHGHDLPFDCRLVWPNGIRYRVRVLKLGHGFFFASGWRDFVRATGIVNGDVLTFTLVDVGIFNVKRFDSETHCPPQGDVDVVEDDNVEGSHGPDIDSSDNYLPSGTESETTMDEDYVDDSRALSIDGFPTFIVTLTPANINRRLDISYGFWRRHIPMGAIQAGLYLVTDGRMWRCTLKHNSTTIWVKQGWARFKHDNNLVEGVRCHFKLVDAFVVQFHVEIELCKGISIKRLPPQWVAEYGNDLPFDCRLVMPNGCSWQVRALRIASGCHFCVGWSEFRSGNNISHGEKLTFTLVDVGIFHVKRYKSGTGCPPRCDCAALTEEEEDDEVYTPDIDSSDDYPPSDVESESADDSDYDADRSALDEDEYPTWSLKLTKSNTKRTIEIPNEFWQLHLRAAPKQSVVHFLVDGQTWRLLIKHRSGKFWVKHGWRRFKDANALIPGVRCHFKLVDAQDIQFYVWFDRP</sequence>
<dbReference type="Proteomes" id="UP000298416">
    <property type="component" value="Unassembled WGS sequence"/>
</dbReference>
<dbReference type="CDD" id="cd10017">
    <property type="entry name" value="B3_DNA"/>
    <property type="match status" value="3"/>
</dbReference>
<name>A0A8X8Z485_SALSN</name>
<feature type="compositionally biased region" description="Polar residues" evidence="6">
    <location>
        <begin position="141"/>
        <end position="152"/>
    </location>
</feature>
<feature type="domain" description="TF-B3" evidence="7">
    <location>
        <begin position="293"/>
        <end position="351"/>
    </location>
</feature>
<feature type="compositionally biased region" description="Acidic residues" evidence="6">
    <location>
        <begin position="366"/>
        <end position="381"/>
    </location>
</feature>
<dbReference type="EMBL" id="PNBA02000019">
    <property type="protein sequence ID" value="KAG6390572.1"/>
    <property type="molecule type" value="Genomic_DNA"/>
</dbReference>
<dbReference type="PANTHER" id="PTHR31674">
    <property type="entry name" value="B3 DOMAIN-CONTAINING PROTEIN REM-LIKE 3-RELATED"/>
    <property type="match status" value="1"/>
</dbReference>
<keyword evidence="5" id="KW-0539">Nucleus</keyword>
<organism evidence="8">
    <name type="scientific">Salvia splendens</name>
    <name type="common">Scarlet sage</name>
    <dbReference type="NCBI Taxonomy" id="180675"/>
    <lineage>
        <taxon>Eukaryota</taxon>
        <taxon>Viridiplantae</taxon>
        <taxon>Streptophyta</taxon>
        <taxon>Embryophyta</taxon>
        <taxon>Tracheophyta</taxon>
        <taxon>Spermatophyta</taxon>
        <taxon>Magnoliopsida</taxon>
        <taxon>eudicotyledons</taxon>
        <taxon>Gunneridae</taxon>
        <taxon>Pentapetalae</taxon>
        <taxon>asterids</taxon>
        <taxon>lamiids</taxon>
        <taxon>Lamiales</taxon>
        <taxon>Lamiaceae</taxon>
        <taxon>Nepetoideae</taxon>
        <taxon>Mentheae</taxon>
        <taxon>Salviinae</taxon>
        <taxon>Salvia</taxon>
        <taxon>Salvia subgen. Calosphace</taxon>
        <taxon>core Calosphace</taxon>
    </lineage>
</organism>
<feature type="region of interest" description="Disordered" evidence="6">
    <location>
        <begin position="118"/>
        <end position="156"/>
    </location>
</feature>
<dbReference type="GO" id="GO:0003677">
    <property type="term" value="F:DNA binding"/>
    <property type="evidence" value="ECO:0007669"/>
    <property type="project" value="UniProtKB-KW"/>
</dbReference>
<feature type="region of interest" description="Disordered" evidence="6">
    <location>
        <begin position="366"/>
        <end position="404"/>
    </location>
</feature>
<keyword evidence="3" id="KW-0238">DNA-binding</keyword>
<dbReference type="Pfam" id="PF02362">
    <property type="entry name" value="B3"/>
    <property type="match status" value="3"/>
</dbReference>
<dbReference type="InterPro" id="IPR015300">
    <property type="entry name" value="DNA-bd_pseudobarrel_sf"/>
</dbReference>
<dbReference type="GO" id="GO:0005634">
    <property type="term" value="C:nucleus"/>
    <property type="evidence" value="ECO:0007669"/>
    <property type="project" value="UniProtKB-SubCell"/>
</dbReference>
<evidence type="ECO:0000259" key="7">
    <source>
        <dbReference type="PROSITE" id="PS50863"/>
    </source>
</evidence>
<reference evidence="8" key="1">
    <citation type="submission" date="2018-01" db="EMBL/GenBank/DDBJ databases">
        <authorList>
            <person name="Mao J.F."/>
        </authorList>
    </citation>
    <scope>NUCLEOTIDE SEQUENCE</scope>
    <source>
        <strain evidence="8">Huo1</strain>
        <tissue evidence="8">Leaf</tissue>
    </source>
</reference>
<accession>A0A8X8Z485</accession>
<protein>
    <recommendedName>
        <fullName evidence="7">TF-B3 domain-containing protein</fullName>
    </recommendedName>
</protein>
<keyword evidence="2" id="KW-0805">Transcription regulation</keyword>
<evidence type="ECO:0000256" key="6">
    <source>
        <dbReference type="SAM" id="MobiDB-lite"/>
    </source>
</evidence>
<evidence type="ECO:0000256" key="2">
    <source>
        <dbReference type="ARBA" id="ARBA00023015"/>
    </source>
</evidence>
<dbReference type="SUPFAM" id="SSF101936">
    <property type="entry name" value="DNA-binding pseudobarrel domain"/>
    <property type="match status" value="4"/>
</dbReference>
<dbReference type="Gene3D" id="2.40.330.10">
    <property type="entry name" value="DNA-binding pseudobarrel domain"/>
    <property type="match status" value="4"/>
</dbReference>
<evidence type="ECO:0000256" key="1">
    <source>
        <dbReference type="ARBA" id="ARBA00004123"/>
    </source>
</evidence>
<dbReference type="AlphaFoldDB" id="A0A8X8Z485"/>
<evidence type="ECO:0000256" key="3">
    <source>
        <dbReference type="ARBA" id="ARBA00023125"/>
    </source>
</evidence>
<keyword evidence="4" id="KW-0804">Transcription</keyword>
<dbReference type="SMART" id="SM01019">
    <property type="entry name" value="B3"/>
    <property type="match status" value="4"/>
</dbReference>
<reference evidence="8" key="2">
    <citation type="submission" date="2020-08" db="EMBL/GenBank/DDBJ databases">
        <title>Plant Genome Project.</title>
        <authorList>
            <person name="Zhang R.-G."/>
        </authorList>
    </citation>
    <scope>NUCLEOTIDE SEQUENCE</scope>
    <source>
        <strain evidence="8">Huo1</strain>
        <tissue evidence="8">Leaf</tissue>
    </source>
</reference>
<feature type="domain" description="TF-B3" evidence="7">
    <location>
        <begin position="20"/>
        <end position="113"/>
    </location>
</feature>
<keyword evidence="9" id="KW-1185">Reference proteome</keyword>
<evidence type="ECO:0000256" key="4">
    <source>
        <dbReference type="ARBA" id="ARBA00023163"/>
    </source>
</evidence>
<evidence type="ECO:0000313" key="8">
    <source>
        <dbReference type="EMBL" id="KAG6390572.1"/>
    </source>
</evidence>
<dbReference type="InterPro" id="IPR003340">
    <property type="entry name" value="B3_DNA-bd"/>
</dbReference>
<gene>
    <name evidence="8" type="ORF">SASPL_148310</name>
</gene>
<dbReference type="InterPro" id="IPR039218">
    <property type="entry name" value="REM_fam"/>
</dbReference>
<evidence type="ECO:0000256" key="5">
    <source>
        <dbReference type="ARBA" id="ARBA00023242"/>
    </source>
</evidence>
<dbReference type="PROSITE" id="PS50863">
    <property type="entry name" value="B3"/>
    <property type="match status" value="3"/>
</dbReference>
<comment type="caution">
    <text evidence="8">The sequence shown here is derived from an EMBL/GenBank/DDBJ whole genome shotgun (WGS) entry which is preliminary data.</text>
</comment>
<feature type="domain" description="TF-B3" evidence="7">
    <location>
        <begin position="411"/>
        <end position="506"/>
    </location>
</feature>
<evidence type="ECO:0000313" key="9">
    <source>
        <dbReference type="Proteomes" id="UP000298416"/>
    </source>
</evidence>
<dbReference type="PANTHER" id="PTHR31674:SF25">
    <property type="entry name" value="B3 DOMAIN-CONTAINING TRANSCRIPTION FACTOR VRN1-LIKE"/>
    <property type="match status" value="1"/>
</dbReference>